<evidence type="ECO:0000256" key="2">
    <source>
        <dbReference type="ARBA" id="ARBA00022695"/>
    </source>
</evidence>
<dbReference type="GO" id="GO:0008773">
    <property type="term" value="F:[protein-PII] uridylyltransferase activity"/>
    <property type="evidence" value="ECO:0007669"/>
    <property type="project" value="InterPro"/>
</dbReference>
<evidence type="ECO:0000256" key="1">
    <source>
        <dbReference type="ARBA" id="ARBA00022679"/>
    </source>
</evidence>
<keyword evidence="5" id="KW-0460">Magnesium</keyword>
<evidence type="ECO:0000259" key="9">
    <source>
        <dbReference type="PROSITE" id="PS51831"/>
    </source>
</evidence>
<name>A0A810L8B3_9ACTN</name>
<evidence type="ECO:0000313" key="10">
    <source>
        <dbReference type="EMBL" id="BCJ31115.1"/>
    </source>
</evidence>
<keyword evidence="3" id="KW-0677">Repeat</keyword>
<feature type="compositionally biased region" description="Low complexity" evidence="7">
    <location>
        <begin position="24"/>
        <end position="55"/>
    </location>
</feature>
<dbReference type="EMBL" id="AP023354">
    <property type="protein sequence ID" value="BCJ31115.1"/>
    <property type="molecule type" value="Genomic_DNA"/>
</dbReference>
<dbReference type="OrthoDB" id="9758038at2"/>
<dbReference type="PROSITE" id="PS51831">
    <property type="entry name" value="HD"/>
    <property type="match status" value="1"/>
</dbReference>
<keyword evidence="4" id="KW-0378">Hydrolase</keyword>
<evidence type="ECO:0000313" key="11">
    <source>
        <dbReference type="Proteomes" id="UP000680750"/>
    </source>
</evidence>
<reference evidence="10" key="1">
    <citation type="submission" date="2020-08" db="EMBL/GenBank/DDBJ databases">
        <title>Whole genome shotgun sequence of Actinocatenispora sera NBRC 101916.</title>
        <authorList>
            <person name="Komaki H."/>
            <person name="Tamura T."/>
        </authorList>
    </citation>
    <scope>NUCLEOTIDE SEQUENCE</scope>
    <source>
        <strain evidence="10">NBRC 101916</strain>
    </source>
</reference>
<sequence>MNAVSTPSDPPGVTRPGGRGGGAVAPPFAGPAGARAVGAPARPGGAGAPPRTAGIGPAARAARAARLDGWLAGLLPRVPGVALLALGGLGRRECLERTDLDLLIVHSGHDGIGAVADAVWYPVWDAGLRLDHAVRTVPELLAVGAEDAKAALGLLDARYVAGDRALAERVRAAIQVSWRRGAATRLAALRALDLARWERYGELANQPESDLKQARGGLRDAVVLRGIAFAQLVPGSRGAALAAQRRLLTVREALHQVAGRPLDRLVADLAAPVAARLVDVAADLAPDDRPLPPHGDETPDDPSPLAGCAPGDRQCMATALAVRVADDARTIAYALDDAWRSVRRSGSRPYAGRRRGGGAGGAGRRPLDDGVVEQDGEVVLARAALAPDRPDPALPLRAVGAAARAGLPIAAATLEWLGAACPAPPQPWPEPVRRAFLRLLGAGSGLVPAWEAADRYGLVERWIPEWSAVRSLPQPGPVHRHTVDRHLVQTVVCATAAAHTVARPDLLLTAALLHDVGKGSGRDHAAAGAARAERIAVRMGFPAGDVATLVRLVRWHLLLPEVATRRDLADPVTIAAVADTVGEAGLLDLLTALTVADATAAGPVAASVWRLGLIDTLARRVRAALDTGALPTPGQPSARVRALAGGPLPAIEVEPDRVRVAAAAGTDLLAAVAGCLAAHRLTVLSADVTAVPSGPAPEPVAAVECLVHPDFGTAPDPARLAAELRRALRGDLPVAERLAARERGYARSGLAVAPTVLWHDGAATDAVVLEVRAADRIGLLYRLARSIAAAGGRIRAARIGTLGAVAVDTFYLVGTVDRARIGAAVATAAAS</sequence>
<feature type="region of interest" description="Disordered" evidence="7">
    <location>
        <begin position="1"/>
        <end position="55"/>
    </location>
</feature>
<dbReference type="SUPFAM" id="SSF81301">
    <property type="entry name" value="Nucleotidyltransferase"/>
    <property type="match status" value="1"/>
</dbReference>
<evidence type="ECO:0000256" key="6">
    <source>
        <dbReference type="ARBA" id="ARBA00023268"/>
    </source>
</evidence>
<keyword evidence="6" id="KW-0511">Multifunctional enzyme</keyword>
<dbReference type="InterPro" id="IPR002912">
    <property type="entry name" value="ACT_dom"/>
</dbReference>
<dbReference type="GO" id="GO:0016787">
    <property type="term" value="F:hydrolase activity"/>
    <property type="evidence" value="ECO:0007669"/>
    <property type="project" value="UniProtKB-KW"/>
</dbReference>
<evidence type="ECO:0000256" key="5">
    <source>
        <dbReference type="ARBA" id="ARBA00022842"/>
    </source>
</evidence>
<protein>
    <submittedName>
        <fullName evidence="10">Bifunctional uridylyltransferase/uridylyl-removing enzyme</fullName>
    </submittedName>
</protein>
<feature type="compositionally biased region" description="Basic residues" evidence="7">
    <location>
        <begin position="345"/>
        <end position="356"/>
    </location>
</feature>
<accession>A0A810L8B3</accession>
<dbReference type="Proteomes" id="UP000680750">
    <property type="component" value="Chromosome"/>
</dbReference>
<dbReference type="PANTHER" id="PTHR47320">
    <property type="entry name" value="BIFUNCTIONAL URIDYLYLTRANSFERASE/URIDYLYL-REMOVING ENZYME"/>
    <property type="match status" value="1"/>
</dbReference>
<evidence type="ECO:0000256" key="3">
    <source>
        <dbReference type="ARBA" id="ARBA00022737"/>
    </source>
</evidence>
<proteinExistence type="predicted"/>
<dbReference type="InterPro" id="IPR045865">
    <property type="entry name" value="ACT-like_dom_sf"/>
</dbReference>
<dbReference type="InterPro" id="IPR043519">
    <property type="entry name" value="NT_sf"/>
</dbReference>
<dbReference type="SUPFAM" id="SSF109604">
    <property type="entry name" value="HD-domain/PDEase-like"/>
    <property type="match status" value="1"/>
</dbReference>
<dbReference type="SUPFAM" id="SSF55021">
    <property type="entry name" value="ACT-like"/>
    <property type="match status" value="1"/>
</dbReference>
<keyword evidence="1" id="KW-0808">Transferase</keyword>
<dbReference type="PANTHER" id="PTHR47320:SF1">
    <property type="entry name" value="BIFUNCTIONAL URIDYLYLTRANSFERASE_URIDYLYL-REMOVING ENZYME"/>
    <property type="match status" value="1"/>
</dbReference>
<dbReference type="InterPro" id="IPR006674">
    <property type="entry name" value="HD_domain"/>
</dbReference>
<evidence type="ECO:0000256" key="4">
    <source>
        <dbReference type="ARBA" id="ARBA00022801"/>
    </source>
</evidence>
<evidence type="ECO:0000256" key="7">
    <source>
        <dbReference type="SAM" id="MobiDB-lite"/>
    </source>
</evidence>
<organism evidence="10 11">
    <name type="scientific">Actinocatenispora sera</name>
    <dbReference type="NCBI Taxonomy" id="390989"/>
    <lineage>
        <taxon>Bacteria</taxon>
        <taxon>Bacillati</taxon>
        <taxon>Actinomycetota</taxon>
        <taxon>Actinomycetes</taxon>
        <taxon>Micromonosporales</taxon>
        <taxon>Micromonosporaceae</taxon>
        <taxon>Actinocatenispora</taxon>
    </lineage>
</organism>
<dbReference type="Pfam" id="PF01966">
    <property type="entry name" value="HD"/>
    <property type="match status" value="1"/>
</dbReference>
<dbReference type="InterPro" id="IPR010043">
    <property type="entry name" value="UTase/UR"/>
</dbReference>
<feature type="compositionally biased region" description="Basic and acidic residues" evidence="7">
    <location>
        <begin position="286"/>
        <end position="297"/>
    </location>
</feature>
<dbReference type="AlphaFoldDB" id="A0A810L8B3"/>
<dbReference type="SMART" id="SM00471">
    <property type="entry name" value="HDc"/>
    <property type="match status" value="1"/>
</dbReference>
<feature type="region of interest" description="Disordered" evidence="7">
    <location>
        <begin position="285"/>
        <end position="310"/>
    </location>
</feature>
<dbReference type="Gene3D" id="1.10.3090.10">
    <property type="entry name" value="cca-adding enzyme, domain 2"/>
    <property type="match status" value="1"/>
</dbReference>
<dbReference type="PIRSF" id="PIRSF006288">
    <property type="entry name" value="PII_uridyltransf"/>
    <property type="match status" value="1"/>
</dbReference>
<feature type="region of interest" description="Disordered" evidence="7">
    <location>
        <begin position="345"/>
        <end position="370"/>
    </location>
</feature>
<dbReference type="NCBIfam" id="NF002895">
    <property type="entry name" value="PRK03381.1"/>
    <property type="match status" value="1"/>
</dbReference>
<feature type="domain" description="ACT" evidence="8">
    <location>
        <begin position="768"/>
        <end position="831"/>
    </location>
</feature>
<dbReference type="KEGG" id="aser:Asera_52230"/>
<evidence type="ECO:0000259" key="8">
    <source>
        <dbReference type="PROSITE" id="PS51671"/>
    </source>
</evidence>
<keyword evidence="2 10" id="KW-0548">Nucleotidyltransferase</keyword>
<dbReference type="InterPro" id="IPR003607">
    <property type="entry name" value="HD/PDEase_dom"/>
</dbReference>
<feature type="domain" description="HD" evidence="9">
    <location>
        <begin position="483"/>
        <end position="596"/>
    </location>
</feature>
<dbReference type="PROSITE" id="PS51671">
    <property type="entry name" value="ACT"/>
    <property type="match status" value="1"/>
</dbReference>
<gene>
    <name evidence="10" type="primary">glnD</name>
    <name evidence="10" type="ORF">Asera_52230</name>
</gene>
<keyword evidence="11" id="KW-1185">Reference proteome</keyword>